<reference evidence="1" key="1">
    <citation type="journal article" date="2014" name="Front. Microbiol.">
        <title>High frequency of phylogenetically diverse reductive dehalogenase-homologous genes in deep subseafloor sedimentary metagenomes.</title>
        <authorList>
            <person name="Kawai M."/>
            <person name="Futagami T."/>
            <person name="Toyoda A."/>
            <person name="Takaki Y."/>
            <person name="Nishi S."/>
            <person name="Hori S."/>
            <person name="Arai W."/>
            <person name="Tsubouchi T."/>
            <person name="Morono Y."/>
            <person name="Uchiyama I."/>
            <person name="Ito T."/>
            <person name="Fujiyama A."/>
            <person name="Inagaki F."/>
            <person name="Takami H."/>
        </authorList>
    </citation>
    <scope>NUCLEOTIDE SEQUENCE</scope>
    <source>
        <strain evidence="1">Expedition CK06-06</strain>
    </source>
</reference>
<name>X1HJA5_9ZZZZ</name>
<dbReference type="AlphaFoldDB" id="X1HJA5"/>
<organism evidence="1">
    <name type="scientific">marine sediment metagenome</name>
    <dbReference type="NCBI Taxonomy" id="412755"/>
    <lineage>
        <taxon>unclassified sequences</taxon>
        <taxon>metagenomes</taxon>
        <taxon>ecological metagenomes</taxon>
    </lineage>
</organism>
<dbReference type="EMBL" id="BARU01016898">
    <property type="protein sequence ID" value="GAH53904.1"/>
    <property type="molecule type" value="Genomic_DNA"/>
</dbReference>
<protein>
    <submittedName>
        <fullName evidence="1">Uncharacterized protein</fullName>
    </submittedName>
</protein>
<feature type="non-terminal residue" evidence="1">
    <location>
        <position position="1"/>
    </location>
</feature>
<sequence length="49" mass="5360">SVTLGFSDCNIPADAGCEQAVRLIITITIRTDNTFFITVTSLLLFAHPY</sequence>
<comment type="caution">
    <text evidence="1">The sequence shown here is derived from an EMBL/GenBank/DDBJ whole genome shotgun (WGS) entry which is preliminary data.</text>
</comment>
<accession>X1HJA5</accession>
<evidence type="ECO:0000313" key="1">
    <source>
        <dbReference type="EMBL" id="GAH53904.1"/>
    </source>
</evidence>
<proteinExistence type="predicted"/>
<gene>
    <name evidence="1" type="ORF">S03H2_28055</name>
</gene>